<gene>
    <name evidence="1" type="ORF">GA0116948_102398</name>
</gene>
<name>A0A1C4B2S5_9BACT</name>
<evidence type="ECO:0000313" key="1">
    <source>
        <dbReference type="EMBL" id="SCC01181.1"/>
    </source>
</evidence>
<accession>A0A1C4B2S5</accession>
<evidence type="ECO:0000313" key="2">
    <source>
        <dbReference type="Proteomes" id="UP000242818"/>
    </source>
</evidence>
<dbReference type="AlphaFoldDB" id="A0A1C4B2S5"/>
<dbReference type="EMBL" id="FMAR01000002">
    <property type="protein sequence ID" value="SCC01181.1"/>
    <property type="molecule type" value="Genomic_DNA"/>
</dbReference>
<organism evidence="1 2">
    <name type="scientific">Chitinophaga costaii</name>
    <dbReference type="NCBI Taxonomy" id="1335309"/>
    <lineage>
        <taxon>Bacteria</taxon>
        <taxon>Pseudomonadati</taxon>
        <taxon>Bacteroidota</taxon>
        <taxon>Chitinophagia</taxon>
        <taxon>Chitinophagales</taxon>
        <taxon>Chitinophagaceae</taxon>
        <taxon>Chitinophaga</taxon>
    </lineage>
</organism>
<keyword evidence="2" id="KW-1185">Reference proteome</keyword>
<dbReference type="STRING" id="1335309.GA0116948_102398"/>
<protein>
    <submittedName>
        <fullName evidence="1">Uncharacterized protein</fullName>
    </submittedName>
</protein>
<dbReference type="Proteomes" id="UP000242818">
    <property type="component" value="Unassembled WGS sequence"/>
</dbReference>
<sequence>MGWREKEKGGENTAFNILTISYEKPMANIPLAFRCHPSYLAKTILWFVNAWFYPAITNA</sequence>
<reference evidence="1 2" key="1">
    <citation type="submission" date="2016-08" db="EMBL/GenBank/DDBJ databases">
        <authorList>
            <person name="Seilhamer J.J."/>
        </authorList>
    </citation>
    <scope>NUCLEOTIDE SEQUENCE [LARGE SCALE GENOMIC DNA]</scope>
    <source>
        <strain evidence="1 2">A37T2</strain>
    </source>
</reference>
<proteinExistence type="predicted"/>